<dbReference type="GO" id="GO:0003995">
    <property type="term" value="F:acyl-CoA dehydrogenase activity"/>
    <property type="evidence" value="ECO:0007669"/>
    <property type="project" value="TreeGrafter"/>
</dbReference>
<gene>
    <name evidence="10" type="ORF">FAK_03790</name>
</gene>
<dbReference type="SUPFAM" id="SSF47203">
    <property type="entry name" value="Acyl-CoA dehydrogenase C-terminal domain-like"/>
    <property type="match status" value="1"/>
</dbReference>
<accession>A0AAU9E845</accession>
<dbReference type="InterPro" id="IPR006091">
    <property type="entry name" value="Acyl-CoA_Oxase/DH_mid-dom"/>
</dbReference>
<name>A0AAU9E845_9BACT</name>
<evidence type="ECO:0000256" key="1">
    <source>
        <dbReference type="ARBA" id="ARBA00001974"/>
    </source>
</evidence>
<keyword evidence="6" id="KW-0560">Oxidoreductase</keyword>
<reference evidence="11" key="1">
    <citation type="journal article" date="2023" name="Arch. Microbiol.">
        <title>Desulfoferula mesophilus gen. nov. sp. nov., a mesophilic sulfate-reducing bacterium isolated from a brackish lake sediment.</title>
        <authorList>
            <person name="Watanabe T."/>
            <person name="Yabe T."/>
            <person name="Tsuji J.M."/>
            <person name="Fukui M."/>
        </authorList>
    </citation>
    <scope>NUCLEOTIDE SEQUENCE [LARGE SCALE GENOMIC DNA]</scope>
    <source>
        <strain evidence="11">12FAK</strain>
    </source>
</reference>
<dbReference type="InterPro" id="IPR036250">
    <property type="entry name" value="AcylCo_DH-like_C"/>
</dbReference>
<evidence type="ECO:0000259" key="7">
    <source>
        <dbReference type="Pfam" id="PF00441"/>
    </source>
</evidence>
<proteinExistence type="inferred from homology"/>
<dbReference type="Gene3D" id="1.20.140.10">
    <property type="entry name" value="Butyryl-CoA Dehydrogenase, subunit A, domain 3"/>
    <property type="match status" value="1"/>
</dbReference>
<protein>
    <submittedName>
        <fullName evidence="10">Acyl-CoA dehydrogenase</fullName>
    </submittedName>
</protein>
<evidence type="ECO:0000256" key="6">
    <source>
        <dbReference type="RuleBase" id="RU362125"/>
    </source>
</evidence>
<dbReference type="Pfam" id="PF02770">
    <property type="entry name" value="Acyl-CoA_dh_M"/>
    <property type="match status" value="1"/>
</dbReference>
<dbReference type="Gene3D" id="1.10.540.10">
    <property type="entry name" value="Acyl-CoA dehydrogenase/oxidase, N-terminal domain"/>
    <property type="match status" value="1"/>
</dbReference>
<dbReference type="AlphaFoldDB" id="A0AAU9E845"/>
<comment type="subunit">
    <text evidence="3">Homotetramer.</text>
</comment>
<feature type="domain" description="Acyl-CoA oxidase/dehydrogenase middle" evidence="8">
    <location>
        <begin position="121"/>
        <end position="214"/>
    </location>
</feature>
<dbReference type="InterPro" id="IPR046373">
    <property type="entry name" value="Acyl-CoA_Oxase/DH_mid-dom_sf"/>
</dbReference>
<dbReference type="KEGG" id="dmp:FAK_03790"/>
<keyword evidence="4 6" id="KW-0285">Flavoprotein</keyword>
<dbReference type="InterPro" id="IPR013786">
    <property type="entry name" value="AcylCoA_DH/ox_N"/>
</dbReference>
<dbReference type="PIRSF" id="PIRSF016578">
    <property type="entry name" value="HsaA"/>
    <property type="match status" value="1"/>
</dbReference>
<evidence type="ECO:0000313" key="11">
    <source>
        <dbReference type="Proteomes" id="UP001366166"/>
    </source>
</evidence>
<dbReference type="Proteomes" id="UP001366166">
    <property type="component" value="Chromosome"/>
</dbReference>
<dbReference type="SUPFAM" id="SSF56645">
    <property type="entry name" value="Acyl-CoA dehydrogenase NM domain-like"/>
    <property type="match status" value="1"/>
</dbReference>
<dbReference type="Pfam" id="PF00441">
    <property type="entry name" value="Acyl-CoA_dh_1"/>
    <property type="match status" value="1"/>
</dbReference>
<evidence type="ECO:0000256" key="4">
    <source>
        <dbReference type="ARBA" id="ARBA00022630"/>
    </source>
</evidence>
<dbReference type="PANTHER" id="PTHR43884">
    <property type="entry name" value="ACYL-COA DEHYDROGENASE"/>
    <property type="match status" value="1"/>
</dbReference>
<evidence type="ECO:0000259" key="8">
    <source>
        <dbReference type="Pfam" id="PF02770"/>
    </source>
</evidence>
<keyword evidence="5 6" id="KW-0274">FAD</keyword>
<comment type="cofactor">
    <cofactor evidence="1 6">
        <name>FAD</name>
        <dbReference type="ChEBI" id="CHEBI:57692"/>
    </cofactor>
</comment>
<evidence type="ECO:0000313" key="10">
    <source>
        <dbReference type="EMBL" id="BEQ13313.1"/>
    </source>
</evidence>
<organism evidence="10 11">
    <name type="scientific">Desulfoferula mesophila</name>
    <dbReference type="NCBI Taxonomy" id="3058419"/>
    <lineage>
        <taxon>Bacteria</taxon>
        <taxon>Pseudomonadati</taxon>
        <taxon>Thermodesulfobacteriota</taxon>
        <taxon>Desulfarculia</taxon>
        <taxon>Desulfarculales</taxon>
        <taxon>Desulfarculaceae</taxon>
        <taxon>Desulfoferula</taxon>
    </lineage>
</organism>
<keyword evidence="11" id="KW-1185">Reference proteome</keyword>
<dbReference type="InterPro" id="IPR009100">
    <property type="entry name" value="AcylCoA_DH/oxidase_NM_dom_sf"/>
</dbReference>
<evidence type="ECO:0000256" key="5">
    <source>
        <dbReference type="ARBA" id="ARBA00022827"/>
    </source>
</evidence>
<dbReference type="Pfam" id="PF02771">
    <property type="entry name" value="Acyl-CoA_dh_N"/>
    <property type="match status" value="1"/>
</dbReference>
<evidence type="ECO:0000256" key="2">
    <source>
        <dbReference type="ARBA" id="ARBA00009347"/>
    </source>
</evidence>
<evidence type="ECO:0000259" key="9">
    <source>
        <dbReference type="Pfam" id="PF02771"/>
    </source>
</evidence>
<dbReference type="RefSeq" id="WP_338604894.1">
    <property type="nucleotide sequence ID" value="NZ_AP028679.1"/>
</dbReference>
<dbReference type="PANTHER" id="PTHR43884:SF12">
    <property type="entry name" value="ISOVALERYL-COA DEHYDROGENASE, MITOCHONDRIAL-RELATED"/>
    <property type="match status" value="1"/>
</dbReference>
<evidence type="ECO:0000256" key="3">
    <source>
        <dbReference type="ARBA" id="ARBA00011881"/>
    </source>
</evidence>
<feature type="domain" description="Acyl-CoA dehydrogenase/oxidase N-terminal" evidence="9">
    <location>
        <begin position="5"/>
        <end position="115"/>
    </location>
</feature>
<dbReference type="EMBL" id="AP028679">
    <property type="protein sequence ID" value="BEQ13313.1"/>
    <property type="molecule type" value="Genomic_DNA"/>
</dbReference>
<sequence>MLFLTPEQHDIHQRIKALVREKIAPLARHIEATPEFSQEAYEALAGEKLFCLSMPKEYGGMEGDATSLALMVETIATASPSAALMVFVTNAVVRTIAITGTREQKKRLFGELKTGDQPMGFCLTEPDYGSDAAGLQTKAEPTEGGYLLSGSKVYITIGPHGRYYLVFARTGPGPKAAGISAFLLDRHAEGVVFTPPEKKMGLHGSITSQMFLDNAFVPENMRLWPEGEGWRVLADVSNPMRVWGAASLALGTAQGVLNDCLEHATKHRLFSEQAVAFVLADMEMNIEACRSLNYRVCRLVEDHRSSARQVESMVSMAKCYAADTAMKVADLASNVLGNEMARADNASAQLFRVAKGIQIFDGSNQIQRLIVARNLAAKGRELV</sequence>
<feature type="domain" description="Acyl-CoA dehydrogenase/oxidase C-terminal" evidence="7">
    <location>
        <begin position="227"/>
        <end position="375"/>
    </location>
</feature>
<comment type="similarity">
    <text evidence="2 6">Belongs to the acyl-CoA dehydrogenase family.</text>
</comment>
<dbReference type="GO" id="GO:0050660">
    <property type="term" value="F:flavin adenine dinucleotide binding"/>
    <property type="evidence" value="ECO:0007669"/>
    <property type="project" value="InterPro"/>
</dbReference>
<dbReference type="InterPro" id="IPR009075">
    <property type="entry name" value="AcylCo_DH/oxidase_C"/>
</dbReference>
<dbReference type="InterPro" id="IPR037069">
    <property type="entry name" value="AcylCoA_DH/ox_N_sf"/>
</dbReference>
<dbReference type="Gene3D" id="2.40.110.10">
    <property type="entry name" value="Butyryl-CoA Dehydrogenase, subunit A, domain 2"/>
    <property type="match status" value="1"/>
</dbReference>